<dbReference type="InterPro" id="IPR001387">
    <property type="entry name" value="Cro/C1-type_HTH"/>
</dbReference>
<protein>
    <submittedName>
        <fullName evidence="2">Transcriptional regulator with XRE-family HTH domain</fullName>
    </submittedName>
</protein>
<feature type="domain" description="HTH cro/C1-type" evidence="1">
    <location>
        <begin position="1"/>
        <end position="40"/>
    </location>
</feature>
<dbReference type="PROSITE" id="PS50943">
    <property type="entry name" value="HTH_CROC1"/>
    <property type="match status" value="1"/>
</dbReference>
<evidence type="ECO:0000259" key="1">
    <source>
        <dbReference type="PROSITE" id="PS50943"/>
    </source>
</evidence>
<name>A0A8J7GV76_9ACTN</name>
<accession>A0A8J7GV76</accession>
<reference evidence="2" key="1">
    <citation type="submission" date="2020-11" db="EMBL/GenBank/DDBJ databases">
        <title>Sequencing the genomes of 1000 actinobacteria strains.</title>
        <authorList>
            <person name="Klenk H.-P."/>
        </authorList>
    </citation>
    <scope>NUCLEOTIDE SEQUENCE</scope>
    <source>
        <strain evidence="2">DSM 45356</strain>
    </source>
</reference>
<dbReference type="EMBL" id="JADOUF010000001">
    <property type="protein sequence ID" value="MBG6139139.1"/>
    <property type="molecule type" value="Genomic_DNA"/>
</dbReference>
<dbReference type="Pfam" id="PF19054">
    <property type="entry name" value="DUF5753"/>
    <property type="match status" value="1"/>
</dbReference>
<evidence type="ECO:0000313" key="2">
    <source>
        <dbReference type="EMBL" id="MBG6139139.1"/>
    </source>
</evidence>
<keyword evidence="3" id="KW-1185">Reference proteome</keyword>
<gene>
    <name evidence="2" type="ORF">IW245_005333</name>
</gene>
<organism evidence="2 3">
    <name type="scientific">Longispora fulva</name>
    <dbReference type="NCBI Taxonomy" id="619741"/>
    <lineage>
        <taxon>Bacteria</taxon>
        <taxon>Bacillati</taxon>
        <taxon>Actinomycetota</taxon>
        <taxon>Actinomycetes</taxon>
        <taxon>Micromonosporales</taxon>
        <taxon>Micromonosporaceae</taxon>
        <taxon>Longispora</taxon>
    </lineage>
</organism>
<evidence type="ECO:0000313" key="3">
    <source>
        <dbReference type="Proteomes" id="UP000622552"/>
    </source>
</evidence>
<sequence length="259" mass="29214">MAALVGWQASELSRLENGKLRPDLSVVMDILDALEVIGGQREILISMARDANQRGWWKAMVGPMFERYRQIAEIEAGATDIRQITLLFVPGLLQTEEYTRARLSHYPSFADPAALQTAIHGRLTRQKLLDNEETKYSVIMDEGVLHRRTCAPPILTDQFRHLVKIATRPNISIRVLPFGADIYERTPAASAFTLFRYASPDDPQVGFVETNTVDLVLSDAEDLARMEGIFQEFWAATLNAEDSSRMLEEAAERFQREGS</sequence>
<dbReference type="InterPro" id="IPR043917">
    <property type="entry name" value="DUF5753"/>
</dbReference>
<dbReference type="AlphaFoldDB" id="A0A8J7GV76"/>
<dbReference type="Proteomes" id="UP000622552">
    <property type="component" value="Unassembled WGS sequence"/>
</dbReference>
<proteinExistence type="predicted"/>
<comment type="caution">
    <text evidence="2">The sequence shown here is derived from an EMBL/GenBank/DDBJ whole genome shotgun (WGS) entry which is preliminary data.</text>
</comment>
<dbReference type="CDD" id="cd00093">
    <property type="entry name" value="HTH_XRE"/>
    <property type="match status" value="1"/>
</dbReference>